<dbReference type="PANTHER" id="PTHR21043:SF0">
    <property type="entry name" value="MITOCHONDRIAL ASSEMBLY OF RIBOSOMAL LARGE SUBUNIT PROTEIN 1"/>
    <property type="match status" value="1"/>
</dbReference>
<dbReference type="NCBIfam" id="TIGR00090">
    <property type="entry name" value="rsfS_iojap_ybeB"/>
    <property type="match status" value="1"/>
</dbReference>
<dbReference type="AlphaFoldDB" id="A0A0W0TYA8"/>
<comment type="subcellular location">
    <subcellularLocation>
        <location evidence="2">Cytoplasm</location>
    </subcellularLocation>
</comment>
<comment type="caution">
    <text evidence="3">The sequence shown here is derived from an EMBL/GenBank/DDBJ whole genome shotgun (WGS) entry which is preliminary data.</text>
</comment>
<dbReference type="GO" id="GO:0042256">
    <property type="term" value="P:cytosolic ribosome assembly"/>
    <property type="evidence" value="ECO:0007669"/>
    <property type="project" value="UniProtKB-UniRule"/>
</dbReference>
<keyword evidence="2" id="KW-0963">Cytoplasm</keyword>
<reference evidence="3 4" key="1">
    <citation type="submission" date="2015-11" db="EMBL/GenBank/DDBJ databases">
        <title>Genomic analysis of 38 Legionella species identifies large and diverse effector repertoires.</title>
        <authorList>
            <person name="Burstein D."/>
            <person name="Amaro F."/>
            <person name="Zusman T."/>
            <person name="Lifshitz Z."/>
            <person name="Cohen O."/>
            <person name="Gilbert J.A."/>
            <person name="Pupko T."/>
            <person name="Shuman H.A."/>
            <person name="Segal G."/>
        </authorList>
    </citation>
    <scope>NUCLEOTIDE SEQUENCE [LARGE SCALE GENOMIC DNA]</scope>
    <source>
        <strain evidence="3 4">ATCC 49504</strain>
    </source>
</reference>
<comment type="function">
    <text evidence="2">Functions as a ribosomal silencing factor. Interacts with ribosomal protein uL14 (rplN), blocking formation of intersubunit bridge B8. Prevents association of the 30S and 50S ribosomal subunits and the formation of functional ribosomes, thus repressing translation.</text>
</comment>
<dbReference type="HAMAP" id="MF_01477">
    <property type="entry name" value="Iojap_RsfS"/>
    <property type="match status" value="1"/>
</dbReference>
<dbReference type="Gene3D" id="3.30.460.10">
    <property type="entry name" value="Beta Polymerase, domain 2"/>
    <property type="match status" value="1"/>
</dbReference>
<accession>A0A0W0TYA8</accession>
<dbReference type="InterPro" id="IPR004394">
    <property type="entry name" value="Iojap/RsfS/C7orf30"/>
</dbReference>
<evidence type="ECO:0000313" key="3">
    <source>
        <dbReference type="EMBL" id="KTD00708.1"/>
    </source>
</evidence>
<dbReference type="GO" id="GO:0043023">
    <property type="term" value="F:ribosomal large subunit binding"/>
    <property type="evidence" value="ECO:0007669"/>
    <property type="project" value="TreeGrafter"/>
</dbReference>
<dbReference type="InterPro" id="IPR043519">
    <property type="entry name" value="NT_sf"/>
</dbReference>
<keyword evidence="4" id="KW-1185">Reference proteome</keyword>
<keyword evidence="2" id="KW-0678">Repressor</keyword>
<dbReference type="GO" id="GO:0017148">
    <property type="term" value="P:negative regulation of translation"/>
    <property type="evidence" value="ECO:0007669"/>
    <property type="project" value="UniProtKB-UniRule"/>
</dbReference>
<dbReference type="SUPFAM" id="SSF81301">
    <property type="entry name" value="Nucleotidyltransferase"/>
    <property type="match status" value="1"/>
</dbReference>
<evidence type="ECO:0000256" key="2">
    <source>
        <dbReference type="HAMAP-Rule" id="MF_01477"/>
    </source>
</evidence>
<evidence type="ECO:0000256" key="1">
    <source>
        <dbReference type="ARBA" id="ARBA00010574"/>
    </source>
</evidence>
<dbReference type="Pfam" id="PF02410">
    <property type="entry name" value="RsfS"/>
    <property type="match status" value="1"/>
</dbReference>
<dbReference type="GO" id="GO:0005737">
    <property type="term" value="C:cytoplasm"/>
    <property type="evidence" value="ECO:0007669"/>
    <property type="project" value="UniProtKB-SubCell"/>
</dbReference>
<keyword evidence="2" id="KW-0810">Translation regulation</keyword>
<dbReference type="GO" id="GO:0090071">
    <property type="term" value="P:negative regulation of ribosome biogenesis"/>
    <property type="evidence" value="ECO:0007669"/>
    <property type="project" value="UniProtKB-UniRule"/>
</dbReference>
<organism evidence="3 4">
    <name type="scientific">Legionella geestiana</name>
    <dbReference type="NCBI Taxonomy" id="45065"/>
    <lineage>
        <taxon>Bacteria</taxon>
        <taxon>Pseudomonadati</taxon>
        <taxon>Pseudomonadota</taxon>
        <taxon>Gammaproteobacteria</taxon>
        <taxon>Legionellales</taxon>
        <taxon>Legionellaceae</taxon>
        <taxon>Legionella</taxon>
    </lineage>
</organism>
<gene>
    <name evidence="2 3" type="primary">rsfS</name>
    <name evidence="3" type="ORF">Lgee_0972</name>
</gene>
<dbReference type="RefSeq" id="WP_028386361.1">
    <property type="nucleotide sequence ID" value="NZ_CAAAHN010000014.1"/>
</dbReference>
<proteinExistence type="inferred from homology"/>
<dbReference type="EMBL" id="LNYC01000032">
    <property type="protein sequence ID" value="KTD00708.1"/>
    <property type="molecule type" value="Genomic_DNA"/>
</dbReference>
<comment type="similarity">
    <text evidence="1 2">Belongs to the Iojap/RsfS family.</text>
</comment>
<dbReference type="PATRIC" id="fig|45065.4.peg.1044"/>
<sequence length="114" mass="12440">MSKSPALSCLLKALDDIQAADVIVLDVHKQTSITDFMIVCSGRSSRHVRAVAEEAMEGMKKSGFPALRCSGLENGEWVLVDFGDLVLHVLQPEFRSFYNIEGLWQEAGASSPDA</sequence>
<evidence type="ECO:0000313" key="4">
    <source>
        <dbReference type="Proteomes" id="UP000054785"/>
    </source>
</evidence>
<name>A0A0W0TYA8_9GAMM</name>
<dbReference type="STRING" id="45065.Lgee_0972"/>
<comment type="subunit">
    <text evidence="2">Interacts with ribosomal protein uL14 (rplN).</text>
</comment>
<dbReference type="OrthoDB" id="9793681at2"/>
<dbReference type="Proteomes" id="UP000054785">
    <property type="component" value="Unassembled WGS sequence"/>
</dbReference>
<dbReference type="PANTHER" id="PTHR21043">
    <property type="entry name" value="IOJAP SUPERFAMILY ORTHOLOG"/>
    <property type="match status" value="1"/>
</dbReference>
<protein>
    <recommendedName>
        <fullName evidence="2">Ribosomal silencing factor RsfS</fullName>
    </recommendedName>
</protein>